<feature type="non-terminal residue" evidence="3">
    <location>
        <position position="1"/>
    </location>
</feature>
<keyword evidence="3" id="KW-0540">Nuclease</keyword>
<dbReference type="InterPro" id="IPR041122">
    <property type="entry name" value="RecJ_OB"/>
</dbReference>
<comment type="caution">
    <text evidence="3">The sequence shown here is derived from an EMBL/GenBank/DDBJ whole genome shotgun (WGS) entry which is preliminary data.</text>
</comment>
<dbReference type="Pfam" id="PF17768">
    <property type="entry name" value="RecJ_OB"/>
    <property type="match status" value="1"/>
</dbReference>
<evidence type="ECO:0000259" key="1">
    <source>
        <dbReference type="Pfam" id="PF10141"/>
    </source>
</evidence>
<evidence type="ECO:0000313" key="3">
    <source>
        <dbReference type="EMBL" id="TVX65508.1"/>
    </source>
</evidence>
<dbReference type="Proteomes" id="UP000315060">
    <property type="component" value="Unassembled WGS sequence"/>
</dbReference>
<keyword evidence="3" id="KW-0378">Hydrolase</keyword>
<dbReference type="InterPro" id="IPR018779">
    <property type="entry name" value="RecJ_C"/>
</dbReference>
<reference evidence="3 4" key="1">
    <citation type="submission" date="2019-07" db="EMBL/GenBank/DDBJ databases">
        <authorList>
            <person name="Mohale T."/>
        </authorList>
    </citation>
    <scope>NUCLEOTIDE SEQUENCE [LARGE SCALE GENOMIC DNA]</scope>
    <source>
        <strain evidence="3 4">NTPn 59</strain>
    </source>
</reference>
<sequence>MGAGNSHLKLKISKGEASFEVVAFGQGRWATEFSQTKNLELAVTLSVNQWNGQTALQLMMVDARVEGVQLFNIRGKNAVLPEGVPVLDFAGELPELATSEAVVVKTIPEDITLLKTIFKEQNFSAVYFKNDIDKAYYLTGYGTREQFAKLYKTIYQFPEFDIRYKLKDLAAYLNIQQILLVKMIQVFEELDFVTIKDGVMTVNKEAPKREIADSQIYQNLKQTVKDQEMMA</sequence>
<dbReference type="Pfam" id="PF10141">
    <property type="entry name" value="ssDNA-exonuc_C"/>
    <property type="match status" value="1"/>
</dbReference>
<accession>A0A559GQH2</accession>
<feature type="domain" description="RecJ OB" evidence="2">
    <location>
        <begin position="1"/>
        <end position="62"/>
    </location>
</feature>
<keyword evidence="3" id="KW-0269">Exonuclease</keyword>
<proteinExistence type="predicted"/>
<protein>
    <submittedName>
        <fullName evidence="3">Single-stranded-DNA-specific exonuclease RecJ</fullName>
    </submittedName>
</protein>
<evidence type="ECO:0000313" key="4">
    <source>
        <dbReference type="Proteomes" id="UP000315060"/>
    </source>
</evidence>
<dbReference type="EMBL" id="VMYC01000310">
    <property type="protein sequence ID" value="TVX65508.1"/>
    <property type="molecule type" value="Genomic_DNA"/>
</dbReference>
<dbReference type="GO" id="GO:0004527">
    <property type="term" value="F:exonuclease activity"/>
    <property type="evidence" value="ECO:0007669"/>
    <property type="project" value="UniProtKB-KW"/>
</dbReference>
<organism evidence="3 4">
    <name type="scientific">Streptococcus pneumoniae</name>
    <dbReference type="NCBI Taxonomy" id="1313"/>
    <lineage>
        <taxon>Bacteria</taxon>
        <taxon>Bacillati</taxon>
        <taxon>Bacillota</taxon>
        <taxon>Bacilli</taxon>
        <taxon>Lactobacillales</taxon>
        <taxon>Streptococcaceae</taxon>
        <taxon>Streptococcus</taxon>
    </lineage>
</organism>
<name>A0A559GQH2_STREE</name>
<evidence type="ECO:0000259" key="2">
    <source>
        <dbReference type="Pfam" id="PF17768"/>
    </source>
</evidence>
<feature type="non-terminal residue" evidence="3">
    <location>
        <position position="231"/>
    </location>
</feature>
<dbReference type="AlphaFoldDB" id="A0A559GQH2"/>
<feature type="domain" description="Single-stranded-DNA-specific exonuclease RecJ C-terminal" evidence="1">
    <location>
        <begin position="97"/>
        <end position="225"/>
    </location>
</feature>
<gene>
    <name evidence="3" type="ORF">AZJ28_11910</name>
</gene>
<dbReference type="Gene3D" id="2.40.50.460">
    <property type="match status" value="1"/>
</dbReference>